<evidence type="ECO:0000256" key="8">
    <source>
        <dbReference type="ARBA" id="ARBA00023180"/>
    </source>
</evidence>
<feature type="compositionally biased region" description="Acidic residues" evidence="9">
    <location>
        <begin position="886"/>
        <end position="896"/>
    </location>
</feature>
<dbReference type="OMA" id="NWTTHHR"/>
<evidence type="ECO:0000256" key="4">
    <source>
        <dbReference type="ARBA" id="ARBA00022729"/>
    </source>
</evidence>
<dbReference type="Gene3D" id="3.30.200.20">
    <property type="entry name" value="Phosphorylase Kinase, domain 1"/>
    <property type="match status" value="1"/>
</dbReference>
<comment type="subcellular location">
    <subcellularLocation>
        <location evidence="1">Membrane</location>
        <topology evidence="1">Single-pass type I membrane protein</topology>
    </subcellularLocation>
</comment>
<keyword evidence="5" id="KW-0677">Repeat</keyword>
<dbReference type="InterPro" id="IPR001611">
    <property type="entry name" value="Leu-rich_rpt"/>
</dbReference>
<evidence type="ECO:0000256" key="1">
    <source>
        <dbReference type="ARBA" id="ARBA00004479"/>
    </source>
</evidence>
<dbReference type="OrthoDB" id="676979at2759"/>
<feature type="chain" id="PRO_5009639788" evidence="11">
    <location>
        <begin position="25"/>
        <end position="896"/>
    </location>
</feature>
<dbReference type="FunFam" id="3.30.200.20:FF:000433">
    <property type="entry name" value="Predicted protein"/>
    <property type="match status" value="1"/>
</dbReference>
<dbReference type="SMR" id="A0A1J6K7M0"/>
<dbReference type="InterPro" id="IPR013210">
    <property type="entry name" value="LRR_N_plant-typ"/>
</dbReference>
<dbReference type="Pfam" id="PF08263">
    <property type="entry name" value="LRRNT_2"/>
    <property type="match status" value="1"/>
</dbReference>
<feature type="signal peptide" evidence="11">
    <location>
        <begin position="1"/>
        <end position="24"/>
    </location>
</feature>
<evidence type="ECO:0000259" key="12">
    <source>
        <dbReference type="PROSITE" id="PS50011"/>
    </source>
</evidence>
<evidence type="ECO:0000313" key="14">
    <source>
        <dbReference type="Proteomes" id="UP000187609"/>
    </source>
</evidence>
<evidence type="ECO:0000256" key="2">
    <source>
        <dbReference type="ARBA" id="ARBA00022614"/>
    </source>
</evidence>
<dbReference type="PROSITE" id="PS50011">
    <property type="entry name" value="PROTEIN_KINASE_DOM"/>
    <property type="match status" value="1"/>
</dbReference>
<dbReference type="FunFam" id="1.10.510.10:FF:000448">
    <property type="entry name" value="Putative LRR receptor-like serine/threonine-protein kinase"/>
    <property type="match status" value="1"/>
</dbReference>
<dbReference type="EMBL" id="MJEQ01004653">
    <property type="protein sequence ID" value="OIT21040.1"/>
    <property type="molecule type" value="Genomic_DNA"/>
</dbReference>
<dbReference type="KEGG" id="nau:109219409"/>
<dbReference type="GO" id="GO:0051707">
    <property type="term" value="P:response to other organism"/>
    <property type="evidence" value="ECO:0007669"/>
    <property type="project" value="UniProtKB-ARBA"/>
</dbReference>
<keyword evidence="8" id="KW-0325">Glycoprotein</keyword>
<evidence type="ECO:0000256" key="7">
    <source>
        <dbReference type="ARBA" id="ARBA00023136"/>
    </source>
</evidence>
<dbReference type="SUPFAM" id="SSF52058">
    <property type="entry name" value="L domain-like"/>
    <property type="match status" value="1"/>
</dbReference>
<dbReference type="Gene3D" id="1.10.510.10">
    <property type="entry name" value="Transferase(Phosphotransferase) domain 1"/>
    <property type="match status" value="1"/>
</dbReference>
<dbReference type="PANTHER" id="PTHR48006">
    <property type="entry name" value="LEUCINE-RICH REPEAT-CONTAINING PROTEIN DDB_G0281931-RELATED"/>
    <property type="match status" value="1"/>
</dbReference>
<name>A0A1J6K7M0_NICAT</name>
<dbReference type="Pfam" id="PF13855">
    <property type="entry name" value="LRR_8"/>
    <property type="match status" value="2"/>
</dbReference>
<keyword evidence="7 10" id="KW-0472">Membrane</keyword>
<feature type="compositionally biased region" description="Low complexity" evidence="9">
    <location>
        <begin position="859"/>
        <end position="875"/>
    </location>
</feature>
<dbReference type="InterPro" id="IPR001245">
    <property type="entry name" value="Ser-Thr/Tyr_kinase_cat_dom"/>
</dbReference>
<dbReference type="GO" id="GO:0006952">
    <property type="term" value="P:defense response"/>
    <property type="evidence" value="ECO:0007669"/>
    <property type="project" value="UniProtKB-ARBA"/>
</dbReference>
<comment type="caution">
    <text evidence="13">The sequence shown here is derived from an EMBL/GenBank/DDBJ whole genome shotgun (WGS) entry which is preliminary data.</text>
</comment>
<dbReference type="Proteomes" id="UP000187609">
    <property type="component" value="Unassembled WGS sequence"/>
</dbReference>
<keyword evidence="4 11" id="KW-0732">Signal</keyword>
<keyword evidence="14" id="KW-1185">Reference proteome</keyword>
<dbReference type="PANTHER" id="PTHR48006:SF50">
    <property type="entry name" value="OS03G0724300 PROTEIN"/>
    <property type="match status" value="1"/>
</dbReference>
<dbReference type="Pfam" id="PF07714">
    <property type="entry name" value="PK_Tyr_Ser-Thr"/>
    <property type="match status" value="1"/>
</dbReference>
<gene>
    <name evidence="13" type="ORF">A4A49_35870</name>
</gene>
<evidence type="ECO:0000313" key="13">
    <source>
        <dbReference type="EMBL" id="OIT21040.1"/>
    </source>
</evidence>
<accession>A0A1J6K7M0</accession>
<dbReference type="AlphaFoldDB" id="A0A1J6K7M0"/>
<dbReference type="Gene3D" id="3.80.10.10">
    <property type="entry name" value="Ribonuclease Inhibitor"/>
    <property type="match status" value="3"/>
</dbReference>
<feature type="transmembrane region" description="Helical" evidence="10">
    <location>
        <begin position="440"/>
        <end position="464"/>
    </location>
</feature>
<evidence type="ECO:0000256" key="5">
    <source>
        <dbReference type="ARBA" id="ARBA00022737"/>
    </source>
</evidence>
<dbReference type="InterPro" id="IPR051824">
    <property type="entry name" value="LRR_Rcpt-Like_S/T_Kinase"/>
</dbReference>
<dbReference type="GO" id="GO:0004672">
    <property type="term" value="F:protein kinase activity"/>
    <property type="evidence" value="ECO:0007669"/>
    <property type="project" value="InterPro"/>
</dbReference>
<evidence type="ECO:0000256" key="11">
    <source>
        <dbReference type="SAM" id="SignalP"/>
    </source>
</evidence>
<feature type="region of interest" description="Disordered" evidence="9">
    <location>
        <begin position="854"/>
        <end position="896"/>
    </location>
</feature>
<organism evidence="13 14">
    <name type="scientific">Nicotiana attenuata</name>
    <name type="common">Coyote tobacco</name>
    <dbReference type="NCBI Taxonomy" id="49451"/>
    <lineage>
        <taxon>Eukaryota</taxon>
        <taxon>Viridiplantae</taxon>
        <taxon>Streptophyta</taxon>
        <taxon>Embryophyta</taxon>
        <taxon>Tracheophyta</taxon>
        <taxon>Spermatophyta</taxon>
        <taxon>Magnoliopsida</taxon>
        <taxon>eudicotyledons</taxon>
        <taxon>Gunneridae</taxon>
        <taxon>Pentapetalae</taxon>
        <taxon>asterids</taxon>
        <taxon>lamiids</taxon>
        <taxon>Solanales</taxon>
        <taxon>Solanaceae</taxon>
        <taxon>Nicotianoideae</taxon>
        <taxon>Nicotianeae</taxon>
        <taxon>Nicotiana</taxon>
    </lineage>
</organism>
<keyword evidence="3 10" id="KW-0812">Transmembrane</keyword>
<dbReference type="GO" id="GO:0005524">
    <property type="term" value="F:ATP binding"/>
    <property type="evidence" value="ECO:0007669"/>
    <property type="project" value="InterPro"/>
</dbReference>
<feature type="domain" description="Protein kinase" evidence="12">
    <location>
        <begin position="517"/>
        <end position="801"/>
    </location>
</feature>
<evidence type="ECO:0000256" key="3">
    <source>
        <dbReference type="ARBA" id="ARBA00022692"/>
    </source>
</evidence>
<reference evidence="13" key="1">
    <citation type="submission" date="2016-11" db="EMBL/GenBank/DDBJ databases">
        <title>The genome of Nicotiana attenuata.</title>
        <authorList>
            <person name="Xu S."/>
            <person name="Brockmoeller T."/>
            <person name="Gaquerel E."/>
            <person name="Navarro A."/>
            <person name="Kuhl H."/>
            <person name="Gase K."/>
            <person name="Ling Z."/>
            <person name="Zhou W."/>
            <person name="Kreitzer C."/>
            <person name="Stanke M."/>
            <person name="Tang H."/>
            <person name="Lyons E."/>
            <person name="Pandey P."/>
            <person name="Pandey S.P."/>
            <person name="Timmermann B."/>
            <person name="Baldwin I.T."/>
        </authorList>
    </citation>
    <scope>NUCLEOTIDE SEQUENCE [LARGE SCALE GENOMIC DNA]</scope>
    <source>
        <strain evidence="13">UT</strain>
    </source>
</reference>
<dbReference type="SMART" id="SM00369">
    <property type="entry name" value="LRR_TYP"/>
    <property type="match status" value="7"/>
</dbReference>
<proteinExistence type="predicted"/>
<dbReference type="GO" id="GO:0016020">
    <property type="term" value="C:membrane"/>
    <property type="evidence" value="ECO:0007669"/>
    <property type="project" value="UniProtKB-SubCell"/>
</dbReference>
<dbReference type="FunFam" id="3.80.10.10:FF:000041">
    <property type="entry name" value="LRR receptor-like serine/threonine-protein kinase ERECTA"/>
    <property type="match status" value="2"/>
</dbReference>
<dbReference type="STRING" id="49451.A0A1J6K7M0"/>
<dbReference type="InterPro" id="IPR032675">
    <property type="entry name" value="LRR_dom_sf"/>
</dbReference>
<dbReference type="Pfam" id="PF00560">
    <property type="entry name" value="LRR_1"/>
    <property type="match status" value="2"/>
</dbReference>
<dbReference type="InterPro" id="IPR003591">
    <property type="entry name" value="Leu-rich_rpt_typical-subtyp"/>
</dbReference>
<dbReference type="InterPro" id="IPR011009">
    <property type="entry name" value="Kinase-like_dom_sf"/>
</dbReference>
<dbReference type="InterPro" id="IPR000719">
    <property type="entry name" value="Prot_kinase_dom"/>
</dbReference>
<dbReference type="SUPFAM" id="SSF56112">
    <property type="entry name" value="Protein kinase-like (PK-like)"/>
    <property type="match status" value="1"/>
</dbReference>
<evidence type="ECO:0000256" key="6">
    <source>
        <dbReference type="ARBA" id="ARBA00022989"/>
    </source>
</evidence>
<evidence type="ECO:0000256" key="10">
    <source>
        <dbReference type="SAM" id="Phobius"/>
    </source>
</evidence>
<protein>
    <submittedName>
        <fullName evidence="13">Lrr receptor-like serinethreonine-protein kinase</fullName>
    </submittedName>
</protein>
<sequence length="896" mass="98879">MLQDFMGTQFKAALFLLFFYSVLAKQNQLSSNLEYQDLLNLRSSLGIRARDWPRKSDPCSNWTGIGCTNGKVTSIKLTGVRRSHKGSLFPQFAVDSLANFTQLTSFNSSGFILLGPNPDWFGQRLTQLKELDLSSSSILGSLPPSFGSLSKLTSLSLSSNSITGTIPTEFGKLSSLNVLNLSGNSLTGSIPTSFSNIENLTVLDLSSNLLSGPIPIEFGSLHGLKFLSLSNNSLSSYIPAQLANLSQLVELDLGYNYLSGSLPEDFSRLRNLRKLLIGNNELEGELPGTLFSNLSLMEYIVLSWNRFEGEIPDVLWSFSHLRILDISGNNFTGVVSNLTYFSASGASYNLSNNLFFGNVAFDIRNFQSIDLSNNYFQGLAPNNSGVQVMSNCFTGSLNQRSSEDCRKFYADRGLVFVNGGTNSTSQTPAQRPSKSGHTRLLIMVGVFGGLGVLMLLALAILLFFKICYRGNSSERGTSNVSPVVEGDNRAVKFSGDISGGSVESFTYEQILHATSNLNEANVIKHGHTGDIFRGILEGGVPIVIKKVSLLLSGKESYKLELDLLNWITHHRFVPLLGHSIEHESEKFLVYKYMCNGDLFSLLSRDTDLGDENRQSLDWITRLKIAIGTAEGLAYLHHECNPPLVHRDVQASSILLDDKFEVRLGSLTEVRTQEGDNHNLITKFFHMPKNAEGDPAGSSFTSCTYDIYCFGKVLLELVTGKVGISQSDDASTKEWLDKFLPFITIREKELVANIVDPSLILDEDLLEEMWAVAIVAKACLHPRPSKRPEIRRLLKALENPFKVVREGSFNSTRLRTTSLRRSWSVAFLGSWHYSSQDSINASGQTSKEGMNYLKQSGRVGSHSHSSGNEHSSSCKRSSSEIFPEPQETLDIEGQDMN</sequence>
<keyword evidence="2" id="KW-0433">Leucine-rich repeat</keyword>
<keyword evidence="6 10" id="KW-1133">Transmembrane helix</keyword>
<evidence type="ECO:0000256" key="9">
    <source>
        <dbReference type="SAM" id="MobiDB-lite"/>
    </source>
</evidence>
<dbReference type="Gramene" id="OIT21040">
    <property type="protein sequence ID" value="OIT21040"/>
    <property type="gene ID" value="A4A49_35870"/>
</dbReference>